<protein>
    <submittedName>
        <fullName evidence="2">Uncharacterized protein</fullName>
    </submittedName>
</protein>
<gene>
    <name evidence="2" type="ORF">Bpfe_001359</name>
</gene>
<evidence type="ECO:0000313" key="3">
    <source>
        <dbReference type="Proteomes" id="UP001233172"/>
    </source>
</evidence>
<comment type="caution">
    <text evidence="2">The sequence shown here is derived from an EMBL/GenBank/DDBJ whole genome shotgun (WGS) entry which is preliminary data.</text>
</comment>
<dbReference type="Proteomes" id="UP001233172">
    <property type="component" value="Unassembled WGS sequence"/>
</dbReference>
<proteinExistence type="predicted"/>
<accession>A0AAD8CAA8</accession>
<dbReference type="EMBL" id="JASAOG010000003">
    <property type="protein sequence ID" value="KAK0069177.1"/>
    <property type="molecule type" value="Genomic_DNA"/>
</dbReference>
<feature type="compositionally biased region" description="Basic and acidic residues" evidence="1">
    <location>
        <begin position="1"/>
        <end position="11"/>
    </location>
</feature>
<feature type="non-terminal residue" evidence="2">
    <location>
        <position position="83"/>
    </location>
</feature>
<evidence type="ECO:0000313" key="2">
    <source>
        <dbReference type="EMBL" id="KAK0069177.1"/>
    </source>
</evidence>
<feature type="compositionally biased region" description="Polar residues" evidence="1">
    <location>
        <begin position="12"/>
        <end position="27"/>
    </location>
</feature>
<keyword evidence="3" id="KW-1185">Reference proteome</keyword>
<organism evidence="2 3">
    <name type="scientific">Biomphalaria pfeifferi</name>
    <name type="common">Bloodfluke planorb</name>
    <name type="synonym">Freshwater snail</name>
    <dbReference type="NCBI Taxonomy" id="112525"/>
    <lineage>
        <taxon>Eukaryota</taxon>
        <taxon>Metazoa</taxon>
        <taxon>Spiralia</taxon>
        <taxon>Lophotrochozoa</taxon>
        <taxon>Mollusca</taxon>
        <taxon>Gastropoda</taxon>
        <taxon>Heterobranchia</taxon>
        <taxon>Euthyneura</taxon>
        <taxon>Panpulmonata</taxon>
        <taxon>Hygrophila</taxon>
        <taxon>Lymnaeoidea</taxon>
        <taxon>Planorbidae</taxon>
        <taxon>Biomphalaria</taxon>
    </lineage>
</organism>
<dbReference type="AlphaFoldDB" id="A0AAD8CAA8"/>
<feature type="region of interest" description="Disordered" evidence="1">
    <location>
        <begin position="1"/>
        <end position="27"/>
    </location>
</feature>
<name>A0AAD8CAA8_BIOPF</name>
<reference evidence="2" key="2">
    <citation type="submission" date="2023-04" db="EMBL/GenBank/DDBJ databases">
        <authorList>
            <person name="Bu L."/>
            <person name="Lu L."/>
            <person name="Laidemitt M.R."/>
            <person name="Zhang S.M."/>
            <person name="Mutuku M."/>
            <person name="Mkoji G."/>
            <person name="Steinauer M."/>
            <person name="Loker E.S."/>
        </authorList>
    </citation>
    <scope>NUCLEOTIDE SEQUENCE</scope>
    <source>
        <strain evidence="2">KasaAsao</strain>
        <tissue evidence="2">Whole Snail</tissue>
    </source>
</reference>
<evidence type="ECO:0000256" key="1">
    <source>
        <dbReference type="SAM" id="MobiDB-lite"/>
    </source>
</evidence>
<reference evidence="2" key="1">
    <citation type="journal article" date="2023" name="PLoS Negl. Trop. Dis.">
        <title>A genome sequence for Biomphalaria pfeifferi, the major vector snail for the human-infecting parasite Schistosoma mansoni.</title>
        <authorList>
            <person name="Bu L."/>
            <person name="Lu L."/>
            <person name="Laidemitt M.R."/>
            <person name="Zhang S.M."/>
            <person name="Mutuku M."/>
            <person name="Mkoji G."/>
            <person name="Steinauer M."/>
            <person name="Loker E.S."/>
        </authorList>
    </citation>
    <scope>NUCLEOTIDE SEQUENCE</scope>
    <source>
        <strain evidence="2">KasaAsao</strain>
    </source>
</reference>
<sequence>SEQLQDRHHNESPFTKTNVSNSESLNTSEQYMNIKVVQGEVKQENSSPYCNTIDVNLKLPVQKTFVLIEPGKRDSPYEEIDNI</sequence>